<evidence type="ECO:0000313" key="2">
    <source>
        <dbReference type="EMBL" id="EIT68623.1"/>
    </source>
</evidence>
<keyword evidence="3" id="KW-1185">Reference proteome</keyword>
<dbReference type="STRING" id="1172194.WQQ_38180"/>
<gene>
    <name evidence="2" type="ORF">WQQ_38180</name>
</gene>
<evidence type="ECO:0008006" key="4">
    <source>
        <dbReference type="Google" id="ProtNLM"/>
    </source>
</evidence>
<dbReference type="EMBL" id="AKGD01000003">
    <property type="protein sequence ID" value="EIT68623.1"/>
    <property type="molecule type" value="Genomic_DNA"/>
</dbReference>
<organism evidence="2 3">
    <name type="scientific">Hydrocarboniphaga effusa AP103</name>
    <dbReference type="NCBI Taxonomy" id="1172194"/>
    <lineage>
        <taxon>Bacteria</taxon>
        <taxon>Pseudomonadati</taxon>
        <taxon>Pseudomonadota</taxon>
        <taxon>Gammaproteobacteria</taxon>
        <taxon>Nevskiales</taxon>
        <taxon>Nevskiaceae</taxon>
        <taxon>Hydrocarboniphaga</taxon>
    </lineage>
</organism>
<protein>
    <recommendedName>
        <fullName evidence="4">DUF4412 domain-containing protein</fullName>
    </recommendedName>
</protein>
<reference evidence="2 3" key="1">
    <citation type="journal article" date="2012" name="J. Bacteriol.">
        <title>Genome Sequence of n-Alkane-Degrading Hydrocarboniphaga effusa Strain AP103T (ATCC BAA-332T).</title>
        <authorList>
            <person name="Chang H.K."/>
            <person name="Zylstra G.J."/>
            <person name="Chae J.C."/>
        </authorList>
    </citation>
    <scope>NUCLEOTIDE SEQUENCE [LARGE SCALE GENOMIC DNA]</scope>
    <source>
        <strain evidence="2 3">AP103</strain>
    </source>
</reference>
<name>I8T4H8_9GAMM</name>
<dbReference type="Proteomes" id="UP000003704">
    <property type="component" value="Unassembled WGS sequence"/>
</dbReference>
<comment type="caution">
    <text evidence="2">The sequence shown here is derived from an EMBL/GenBank/DDBJ whole genome shotgun (WGS) entry which is preliminary data.</text>
</comment>
<evidence type="ECO:0000313" key="3">
    <source>
        <dbReference type="Proteomes" id="UP000003704"/>
    </source>
</evidence>
<sequence length="175" mass="18736">MGRSLLCPGLLLWSACCSAQSLPPAQPAQPAASRLARYAFVAQSDTVKVLDGPAIPFTAESGPVFDITNLHIVATKQANGVFVETRFTGSPYKRHSAESGTPLVVTLKSGERTLAALSAIDWTVTCFRTDIFGAKTLLPGVEFERIEAVEIAPMQALARVCVSPPVHRERKKKGS</sequence>
<proteinExistence type="predicted"/>
<feature type="chain" id="PRO_5003714096" description="DUF4412 domain-containing protein" evidence="1">
    <location>
        <begin position="20"/>
        <end position="175"/>
    </location>
</feature>
<evidence type="ECO:0000256" key="1">
    <source>
        <dbReference type="SAM" id="SignalP"/>
    </source>
</evidence>
<feature type="signal peptide" evidence="1">
    <location>
        <begin position="1"/>
        <end position="19"/>
    </location>
</feature>
<dbReference type="PROSITE" id="PS51257">
    <property type="entry name" value="PROKAR_LIPOPROTEIN"/>
    <property type="match status" value="1"/>
</dbReference>
<dbReference type="AlphaFoldDB" id="I8T4H8"/>
<accession>I8T4H8</accession>
<keyword evidence="1" id="KW-0732">Signal</keyword>